<evidence type="ECO:0000313" key="3">
    <source>
        <dbReference type="EMBL" id="KAF7361454.1"/>
    </source>
</evidence>
<feature type="compositionally biased region" description="Low complexity" evidence="1">
    <location>
        <begin position="186"/>
        <end position="247"/>
    </location>
</feature>
<dbReference type="OrthoDB" id="3048694at2759"/>
<evidence type="ECO:0000313" key="4">
    <source>
        <dbReference type="Proteomes" id="UP000623467"/>
    </source>
</evidence>
<organism evidence="3 4">
    <name type="scientific">Mycena sanguinolenta</name>
    <dbReference type="NCBI Taxonomy" id="230812"/>
    <lineage>
        <taxon>Eukaryota</taxon>
        <taxon>Fungi</taxon>
        <taxon>Dikarya</taxon>
        <taxon>Basidiomycota</taxon>
        <taxon>Agaricomycotina</taxon>
        <taxon>Agaricomycetes</taxon>
        <taxon>Agaricomycetidae</taxon>
        <taxon>Agaricales</taxon>
        <taxon>Marasmiineae</taxon>
        <taxon>Mycenaceae</taxon>
        <taxon>Mycena</taxon>
    </lineage>
</organism>
<name>A0A8H6YLY9_9AGAR</name>
<protein>
    <submittedName>
        <fullName evidence="3">Uncharacterized protein</fullName>
    </submittedName>
</protein>
<feature type="chain" id="PRO_5034164704" evidence="2">
    <location>
        <begin position="18"/>
        <end position="259"/>
    </location>
</feature>
<evidence type="ECO:0000256" key="2">
    <source>
        <dbReference type="SAM" id="SignalP"/>
    </source>
</evidence>
<keyword evidence="2" id="KW-0732">Signal</keyword>
<feature type="region of interest" description="Disordered" evidence="1">
    <location>
        <begin position="168"/>
        <end position="259"/>
    </location>
</feature>
<sequence>MRRMSSSLLLAASLSSAFVNITVDDTDTSLIFFGSEDCRTLQPDEAERSWQVSSGRLVYSCHNQTLRRCEGAGAGISFKFTGVAVYLVYPPWPHEMTLSATLDSNPPVFLTLPVRSDETLHSDTKSSSPVWGLSGLPNTEHTLTIGRPDDGSLYVDAFMYTALQDDTTLSRRRRGESEPEGDDDIPVTGPSSSTSGSSASSAGSSMSSVPSSSATLPSLPAIPPSSAIPSSPSATPSPSTWTWSPPSDHGGFPDRVFTR</sequence>
<dbReference type="AlphaFoldDB" id="A0A8H6YLY9"/>
<gene>
    <name evidence="3" type="ORF">MSAN_01178500</name>
</gene>
<dbReference type="Proteomes" id="UP000623467">
    <property type="component" value="Unassembled WGS sequence"/>
</dbReference>
<evidence type="ECO:0000256" key="1">
    <source>
        <dbReference type="SAM" id="MobiDB-lite"/>
    </source>
</evidence>
<feature type="signal peptide" evidence="2">
    <location>
        <begin position="1"/>
        <end position="17"/>
    </location>
</feature>
<keyword evidence="4" id="KW-1185">Reference proteome</keyword>
<dbReference type="EMBL" id="JACAZH010000008">
    <property type="protein sequence ID" value="KAF7361454.1"/>
    <property type="molecule type" value="Genomic_DNA"/>
</dbReference>
<proteinExistence type="predicted"/>
<accession>A0A8H6YLY9</accession>
<comment type="caution">
    <text evidence="3">The sequence shown here is derived from an EMBL/GenBank/DDBJ whole genome shotgun (WGS) entry which is preliminary data.</text>
</comment>
<dbReference type="Gene3D" id="2.60.120.260">
    <property type="entry name" value="Galactose-binding domain-like"/>
    <property type="match status" value="1"/>
</dbReference>
<reference evidence="3" key="1">
    <citation type="submission" date="2020-05" db="EMBL/GenBank/DDBJ databases">
        <title>Mycena genomes resolve the evolution of fungal bioluminescence.</title>
        <authorList>
            <person name="Tsai I.J."/>
        </authorList>
    </citation>
    <scope>NUCLEOTIDE SEQUENCE</scope>
    <source>
        <strain evidence="3">160909Yilan</strain>
    </source>
</reference>